<feature type="chain" id="PRO_5045961892" description="3-keto-disaccharide hydrolase domain-containing protein" evidence="1">
    <location>
        <begin position="21"/>
        <end position="269"/>
    </location>
</feature>
<name>A0ABU5MXR6_9BACT</name>
<dbReference type="Proteomes" id="UP001290861">
    <property type="component" value="Unassembled WGS sequence"/>
</dbReference>
<proteinExistence type="predicted"/>
<dbReference type="RefSeq" id="WP_322608669.1">
    <property type="nucleotide sequence ID" value="NZ_JARVCO010000010.1"/>
</dbReference>
<organism evidence="2 3">
    <name type="scientific">Pontiella agarivorans</name>
    <dbReference type="NCBI Taxonomy" id="3038953"/>
    <lineage>
        <taxon>Bacteria</taxon>
        <taxon>Pseudomonadati</taxon>
        <taxon>Kiritimatiellota</taxon>
        <taxon>Kiritimatiellia</taxon>
        <taxon>Kiritimatiellales</taxon>
        <taxon>Pontiellaceae</taxon>
        <taxon>Pontiella</taxon>
    </lineage>
</organism>
<evidence type="ECO:0000313" key="3">
    <source>
        <dbReference type="Proteomes" id="UP001290861"/>
    </source>
</evidence>
<evidence type="ECO:0000256" key="1">
    <source>
        <dbReference type="SAM" id="SignalP"/>
    </source>
</evidence>
<evidence type="ECO:0000313" key="2">
    <source>
        <dbReference type="EMBL" id="MDZ8118876.1"/>
    </source>
</evidence>
<dbReference type="EMBL" id="JARVCO010000010">
    <property type="protein sequence ID" value="MDZ8118876.1"/>
    <property type="molecule type" value="Genomic_DNA"/>
</dbReference>
<accession>A0ABU5MXR6</accession>
<feature type="signal peptide" evidence="1">
    <location>
        <begin position="1"/>
        <end position="20"/>
    </location>
</feature>
<comment type="caution">
    <text evidence="2">The sequence shown here is derived from an EMBL/GenBank/DDBJ whole genome shotgun (WGS) entry which is preliminary data.</text>
</comment>
<sequence>MKHIGWIAAGAVAFLPIVHAEECTFNGFNDGPLHGQQGWWVDRKDAAMGNFMVIDHLGITQTMGDKALVISGSDHFMKVYRNKNAVTWKPGDTAVFEMDFQIGLNGGHIDKTKNGIAMLFGGPKFKTENRWVIGIGINPDGKWMIRGSAPHWENLPPLPAETFVSRPPEGSSAVSPWYHLKFTTVKDQTRGVFRSTLQITDFDGKTVVKHNFKTDPLEGEKSTLWDTETLNVAFSAKDDINGLVCVDNVNLTSIKGDRKVTGLKDLLNP</sequence>
<evidence type="ECO:0008006" key="4">
    <source>
        <dbReference type="Google" id="ProtNLM"/>
    </source>
</evidence>
<reference evidence="2 3" key="1">
    <citation type="journal article" date="2024" name="Appl. Environ. Microbiol.">
        <title>Pontiella agarivorans sp. nov., a novel marine anaerobic bacterium capable of degrading macroalgal polysaccharides and fixing nitrogen.</title>
        <authorList>
            <person name="Liu N."/>
            <person name="Kivenson V."/>
            <person name="Peng X."/>
            <person name="Cui Z."/>
            <person name="Lankiewicz T.S."/>
            <person name="Gosselin K.M."/>
            <person name="English C.J."/>
            <person name="Blair E.M."/>
            <person name="O'Malley M.A."/>
            <person name="Valentine D.L."/>
        </authorList>
    </citation>
    <scope>NUCLEOTIDE SEQUENCE [LARGE SCALE GENOMIC DNA]</scope>
    <source>
        <strain evidence="2 3">NLcol2</strain>
    </source>
</reference>
<gene>
    <name evidence="2" type="ORF">P9H32_09570</name>
</gene>
<protein>
    <recommendedName>
        <fullName evidence="4">3-keto-disaccharide hydrolase domain-containing protein</fullName>
    </recommendedName>
</protein>
<keyword evidence="1" id="KW-0732">Signal</keyword>
<keyword evidence="3" id="KW-1185">Reference proteome</keyword>